<dbReference type="GeneID" id="120268238"/>
<dbReference type="CDD" id="cd01960">
    <property type="entry name" value="nsLTP1"/>
    <property type="match status" value="1"/>
</dbReference>
<dbReference type="Proteomes" id="UP001515500">
    <property type="component" value="Chromosome 9"/>
</dbReference>
<dbReference type="InterPro" id="IPR036312">
    <property type="entry name" value="Bifun_inhib/LTP/seed_sf"/>
</dbReference>
<dbReference type="InterPro" id="IPR016140">
    <property type="entry name" value="Bifunc_inhib/LTP/seed_store"/>
</dbReference>
<dbReference type="RefSeq" id="XP_039131609.1">
    <property type="nucleotide sequence ID" value="XM_039275675.1"/>
</dbReference>
<sequence length="119" mass="11913">MAGMKVSVCMVALMVVCMAVGWQKGEGAVTCGTVTSCLAPCMPLAKGTGGLSPACCAGVKRLNTLAATTADRKTACGCLKTIGNALKKANWGAIEAVPAKCGVSVGYKISPSTDCSTVH</sequence>
<dbReference type="PANTHER" id="PTHR33076">
    <property type="entry name" value="NON-SPECIFIC LIPID-TRANSFER PROTEIN 2-RELATED"/>
    <property type="match status" value="1"/>
</dbReference>
<dbReference type="Pfam" id="PF00234">
    <property type="entry name" value="Tryp_alpha_amyl"/>
    <property type="match status" value="1"/>
</dbReference>
<protein>
    <recommendedName>
        <fullName evidence="1">Non-specific lipid-transfer protein</fullName>
    </recommendedName>
</protein>
<evidence type="ECO:0000256" key="1">
    <source>
        <dbReference type="RuleBase" id="RU000628"/>
    </source>
</evidence>
<dbReference type="GO" id="GO:0006869">
    <property type="term" value="P:lipid transport"/>
    <property type="evidence" value="ECO:0007669"/>
    <property type="project" value="InterPro"/>
</dbReference>
<keyword evidence="4" id="KW-1185">Reference proteome</keyword>
<proteinExistence type="inferred from homology"/>
<accession>A0AB40BYZ1</accession>
<keyword evidence="1" id="KW-0813">Transport</keyword>
<organism evidence="4 5">
    <name type="scientific">Dioscorea cayennensis subsp. rotundata</name>
    <name type="common">White Guinea yam</name>
    <name type="synonym">Dioscorea rotundata</name>
    <dbReference type="NCBI Taxonomy" id="55577"/>
    <lineage>
        <taxon>Eukaryota</taxon>
        <taxon>Viridiplantae</taxon>
        <taxon>Streptophyta</taxon>
        <taxon>Embryophyta</taxon>
        <taxon>Tracheophyta</taxon>
        <taxon>Spermatophyta</taxon>
        <taxon>Magnoliopsida</taxon>
        <taxon>Liliopsida</taxon>
        <taxon>Dioscoreales</taxon>
        <taxon>Dioscoreaceae</taxon>
        <taxon>Dioscorea</taxon>
    </lineage>
</organism>
<reference evidence="5" key="1">
    <citation type="submission" date="2025-08" db="UniProtKB">
        <authorList>
            <consortium name="RefSeq"/>
        </authorList>
    </citation>
    <scope>IDENTIFICATION</scope>
</reference>
<feature type="domain" description="Bifunctional inhibitor/plant lipid transfer protein/seed storage helical" evidence="3">
    <location>
        <begin position="31"/>
        <end position="115"/>
    </location>
</feature>
<keyword evidence="2" id="KW-0732">Signal</keyword>
<dbReference type="PRINTS" id="PR00382">
    <property type="entry name" value="LIPIDTRNSFER"/>
</dbReference>
<dbReference type="SMART" id="SM00499">
    <property type="entry name" value="AAI"/>
    <property type="match status" value="1"/>
</dbReference>
<gene>
    <name evidence="5" type="primary">LOC120268238</name>
</gene>
<dbReference type="PROSITE" id="PS00597">
    <property type="entry name" value="PLANT_LTP"/>
    <property type="match status" value="1"/>
</dbReference>
<dbReference type="GO" id="GO:0008289">
    <property type="term" value="F:lipid binding"/>
    <property type="evidence" value="ECO:0007669"/>
    <property type="project" value="UniProtKB-KW"/>
</dbReference>
<evidence type="ECO:0000259" key="3">
    <source>
        <dbReference type="SMART" id="SM00499"/>
    </source>
</evidence>
<dbReference type="SUPFAM" id="SSF47699">
    <property type="entry name" value="Bifunctional inhibitor/lipid-transfer protein/seed storage 2S albumin"/>
    <property type="match status" value="1"/>
</dbReference>
<evidence type="ECO:0000313" key="4">
    <source>
        <dbReference type="Proteomes" id="UP001515500"/>
    </source>
</evidence>
<comment type="function">
    <text evidence="1">Plant non-specific lipid-transfer proteins transfer phospholipids as well as galactolipids across membranes. May play a role in wax or cutin deposition in the cell walls of expanding epidermal cells and certain secretory tissues.</text>
</comment>
<dbReference type="InterPro" id="IPR000528">
    <property type="entry name" value="Plant_nsLTP"/>
</dbReference>
<feature type="chain" id="PRO_5044195416" description="Non-specific lipid-transfer protein" evidence="2">
    <location>
        <begin position="28"/>
        <end position="119"/>
    </location>
</feature>
<evidence type="ECO:0000313" key="5">
    <source>
        <dbReference type="RefSeq" id="XP_039131609.1"/>
    </source>
</evidence>
<evidence type="ECO:0000256" key="2">
    <source>
        <dbReference type="SAM" id="SignalP"/>
    </source>
</evidence>
<feature type="signal peptide" evidence="2">
    <location>
        <begin position="1"/>
        <end position="27"/>
    </location>
</feature>
<comment type="similarity">
    <text evidence="1">Belongs to the plant LTP family.</text>
</comment>
<name>A0AB40BYZ1_DIOCR</name>
<keyword evidence="1" id="KW-0446">Lipid-binding</keyword>
<dbReference type="Gene3D" id="1.10.110.10">
    <property type="entry name" value="Plant lipid-transfer and hydrophobic proteins"/>
    <property type="match status" value="1"/>
</dbReference>
<dbReference type="AlphaFoldDB" id="A0AB40BYZ1"/>